<dbReference type="EMBL" id="BMGJ01000005">
    <property type="protein sequence ID" value="GGD62582.1"/>
    <property type="molecule type" value="Genomic_DNA"/>
</dbReference>
<keyword evidence="7" id="KW-1185">Reference proteome</keyword>
<evidence type="ECO:0000256" key="1">
    <source>
        <dbReference type="ARBA" id="ARBA00022729"/>
    </source>
</evidence>
<evidence type="ECO:0000256" key="4">
    <source>
        <dbReference type="ARBA" id="ARBA00023288"/>
    </source>
</evidence>
<keyword evidence="3" id="KW-0564">Palmitate</keyword>
<evidence type="ECO:0000313" key="7">
    <source>
        <dbReference type="Proteomes" id="UP000614272"/>
    </source>
</evidence>
<keyword evidence="4" id="KW-0449">Lipoprotein</keyword>
<dbReference type="SUPFAM" id="SSF141488">
    <property type="entry name" value="YdhA-like"/>
    <property type="match status" value="1"/>
</dbReference>
<protein>
    <recommendedName>
        <fullName evidence="5">C-type lysozyme inhibitor domain-containing protein</fullName>
    </recommendedName>
</protein>
<keyword evidence="1" id="KW-0732">Signal</keyword>
<organism evidence="6 7">
    <name type="scientific">Lacimicrobium alkaliphilum</name>
    <dbReference type="NCBI Taxonomy" id="1526571"/>
    <lineage>
        <taxon>Bacteria</taxon>
        <taxon>Pseudomonadati</taxon>
        <taxon>Pseudomonadota</taxon>
        <taxon>Gammaproteobacteria</taxon>
        <taxon>Alteromonadales</taxon>
        <taxon>Alteromonadaceae</taxon>
        <taxon>Lacimicrobium</taxon>
    </lineage>
</organism>
<reference evidence="7" key="1">
    <citation type="journal article" date="2019" name="Int. J. Syst. Evol. Microbiol.">
        <title>The Global Catalogue of Microorganisms (GCM) 10K type strain sequencing project: providing services to taxonomists for standard genome sequencing and annotation.</title>
        <authorList>
            <consortium name="The Broad Institute Genomics Platform"/>
            <consortium name="The Broad Institute Genome Sequencing Center for Infectious Disease"/>
            <person name="Wu L."/>
            <person name="Ma J."/>
        </authorList>
    </citation>
    <scope>NUCLEOTIDE SEQUENCE [LARGE SCALE GENOMIC DNA]</scope>
    <source>
        <strain evidence="7">CGMCC 1.12923</strain>
    </source>
</reference>
<evidence type="ECO:0000256" key="3">
    <source>
        <dbReference type="ARBA" id="ARBA00023139"/>
    </source>
</evidence>
<dbReference type="Gene3D" id="2.40.128.200">
    <property type="match status" value="1"/>
</dbReference>
<keyword evidence="2" id="KW-0472">Membrane</keyword>
<sequence>MGFQGRVDPPSIFRITHKRGYAMKNLIALARALFPGRLSVGLRGVVLTLFALLLSGCELISAMQVKDEKPVEFSRQQHYQCASGENIMISYSQAGDSAMLLYSGQTQVLPEVEADSGLRFQGGQWAWHIEGDKGELFYDRQSQPKERCTRIDDRKDNVSSLVSGNITLPASLPTIDRAVLDLRLYKYELYKADTRAEMVDWVQSPAFVHQQGSSTERPFQIGTHEPRDPKMGYYLTLYILEEGHRTHIGQCSHNENGLCKVLTQGQPGEVEATFRKLGL</sequence>
<evidence type="ECO:0000256" key="2">
    <source>
        <dbReference type="ARBA" id="ARBA00023136"/>
    </source>
</evidence>
<dbReference type="InterPro" id="IPR036328">
    <property type="entry name" value="MliC_sf"/>
</dbReference>
<dbReference type="Proteomes" id="UP000614272">
    <property type="component" value="Unassembled WGS sequence"/>
</dbReference>
<evidence type="ECO:0000259" key="5">
    <source>
        <dbReference type="Pfam" id="PF09864"/>
    </source>
</evidence>
<proteinExistence type="predicted"/>
<feature type="domain" description="C-type lysozyme inhibitor" evidence="5">
    <location>
        <begin position="79"/>
        <end position="141"/>
    </location>
</feature>
<dbReference type="InterPro" id="IPR018660">
    <property type="entry name" value="MliC"/>
</dbReference>
<accession>A0ABQ1RD00</accession>
<comment type="caution">
    <text evidence="6">The sequence shown here is derived from an EMBL/GenBank/DDBJ whole genome shotgun (WGS) entry which is preliminary data.</text>
</comment>
<dbReference type="Pfam" id="PF09864">
    <property type="entry name" value="MliC"/>
    <property type="match status" value="1"/>
</dbReference>
<name>A0ABQ1RD00_9ALTE</name>
<evidence type="ECO:0000313" key="6">
    <source>
        <dbReference type="EMBL" id="GGD62582.1"/>
    </source>
</evidence>
<gene>
    <name evidence="6" type="ORF">GCM10011357_17310</name>
</gene>